<dbReference type="AlphaFoldDB" id="A0A5J6HUZ3"/>
<sequence>MTKGDDMSDTAPRLEPLNKIMITSRDFSEYLEMFGLTENDVLAGPVLDCAAGASDFALRARGLGASVVSVDPLYDRRPDELRGRVLDELDIGELRAREAPQLYDLSWAGGLDGYLGMRRSAATAFLDDYERAWSGGGPRPYQPAALPDLPFGEGQFRLGLVPNLLFTYANLFDRDWHRAALLELLRVCDEVRVHPLTDTSGRFYPELDLLLAELAERGAECQLIDVDYRLRRERSRTLVCRKGQGSV</sequence>
<accession>A0A5J6HUZ3</accession>
<reference evidence="1 2" key="1">
    <citation type="submission" date="2017-09" db="EMBL/GenBank/DDBJ databases">
        <authorList>
            <person name="Lee N."/>
            <person name="Cho B.-K."/>
        </authorList>
    </citation>
    <scope>NUCLEOTIDE SEQUENCE [LARGE SCALE GENOMIC DNA]</scope>
    <source>
        <strain evidence="1 2">ATCC 12461</strain>
    </source>
</reference>
<protein>
    <recommendedName>
        <fullName evidence="3">SAM-dependent methyltransferase</fullName>
    </recommendedName>
</protein>
<dbReference type="KEGG" id="salw:CP975_27530"/>
<keyword evidence="2" id="KW-1185">Reference proteome</keyword>
<organism evidence="1 2">
    <name type="scientific">Streptomyces alboniger</name>
    <dbReference type="NCBI Taxonomy" id="132473"/>
    <lineage>
        <taxon>Bacteria</taxon>
        <taxon>Bacillati</taxon>
        <taxon>Actinomycetota</taxon>
        <taxon>Actinomycetes</taxon>
        <taxon>Kitasatosporales</taxon>
        <taxon>Streptomycetaceae</taxon>
        <taxon>Streptomyces</taxon>
        <taxon>Streptomyces aurantiacus group</taxon>
    </lineage>
</organism>
<evidence type="ECO:0008006" key="3">
    <source>
        <dbReference type="Google" id="ProtNLM"/>
    </source>
</evidence>
<evidence type="ECO:0000313" key="1">
    <source>
        <dbReference type="EMBL" id="QEV20797.1"/>
    </source>
</evidence>
<dbReference type="EMBL" id="CP023695">
    <property type="protein sequence ID" value="QEV20797.1"/>
    <property type="molecule type" value="Genomic_DNA"/>
</dbReference>
<evidence type="ECO:0000313" key="2">
    <source>
        <dbReference type="Proteomes" id="UP000326553"/>
    </source>
</evidence>
<name>A0A5J6HUZ3_STRAD</name>
<gene>
    <name evidence="1" type="ORF">CP975_27530</name>
</gene>
<dbReference type="Proteomes" id="UP000326553">
    <property type="component" value="Chromosome"/>
</dbReference>
<proteinExistence type="predicted"/>